<name>A0A2Z7CBP0_9LAMI</name>
<accession>A0A2Z7CBP0</accession>
<dbReference type="GO" id="GO:0016020">
    <property type="term" value="C:membrane"/>
    <property type="evidence" value="ECO:0007669"/>
    <property type="project" value="UniProtKB-SubCell"/>
</dbReference>
<sequence length="973" mass="105685">MQFICFVLLLLVQLSAGESQIDALLEVKKGIQIDPSGKVHVSWDPKSLESDGCPKDWYGIGCSNGRVTSITLNDLGLVGEFQFSAISGLQNLHNLSISSNQLSGTLTKEIGLLQSLQSLDLSRNLFKGPVPTQFTTLKSLVLANLSFNSLGGEIPSGFSSLETLRYLDFRSNGFIGDVMGLLGQIDSALYVDLSSNMFSGTLDIGLGNPDFISSIQYLNISHNKLTGELFPHDGIPYFDSLEVFDATDNQFVGNVPSFSFIVSLRVLKISNNQLAGSLPQGLLQESSMILSELDLSHNHLEGPVGSITSENLRTLNLSYNKLSGPLPLRIGHCAIIDLSHNMFSGDLSRIQSWGNYIEVIDLSSNELTGFLPNQTSQFLRLTSIKISNNSVGGVLPPVLGTYPELEVIDFSVNQLSGSLLLTLFNSTKLTEINLSFNKFSGTIPTDVISSLNYSLVVLNLSYNELTGYLPIELGRFHLLENLDLSNNRLEGGIPDDLPDTIREFNVSYNNLSGIVPGSLQKFPSSSFHPGNYLLILPNEGSLAKGAGNLSLMRHGSHIKSAIRKAIIAGVVGGASILVILVLLVFCRVHQERVNSTSAETGGRKVGADSGQEHRDVPSAVDEKKDHEFQESARKTEVVPCPVSTTQSANTSHHQSESSSSLKVCSPGKLAGDLHLYGTSLKFTAEELSAAPAEPIDMSCHGTLYKAVLASGHVLAVKLLKEGIAKGRKEFAREAKKLGNIRHPNLVSLQGFYWGPKEHEKLIITKYIDAPSLALYIHGTDLRTLPPLSLEKRLKIAIETARCLTYLHNESAIPHGNLKSTNILIEIPTTHTLLTDYSLHRLLTSAGTAEQVLNAGALGYRPPEFANMTKPCPSLMSDVYAFGVILLELLTGRRSADIIPGNPEVVDLSEWVRLMAEENRENECFDPEILGTRGVEGVPKGLTSMLEIALKCVLPAAERPDMKMVFEDLSSVAL</sequence>
<evidence type="ECO:0000256" key="8">
    <source>
        <dbReference type="ARBA" id="ARBA00022840"/>
    </source>
</evidence>
<evidence type="ECO:0000256" key="9">
    <source>
        <dbReference type="ARBA" id="ARBA00022989"/>
    </source>
</evidence>
<evidence type="ECO:0000256" key="13">
    <source>
        <dbReference type="SAM" id="Phobius"/>
    </source>
</evidence>
<dbReference type="Gene3D" id="1.10.510.10">
    <property type="entry name" value="Transferase(Phosphotransferase) domain 1"/>
    <property type="match status" value="1"/>
</dbReference>
<dbReference type="SUPFAM" id="SSF56112">
    <property type="entry name" value="Protein kinase-like (PK-like)"/>
    <property type="match status" value="1"/>
</dbReference>
<evidence type="ECO:0000259" key="15">
    <source>
        <dbReference type="PROSITE" id="PS50011"/>
    </source>
</evidence>
<dbReference type="InterPro" id="IPR032675">
    <property type="entry name" value="LRR_dom_sf"/>
</dbReference>
<dbReference type="Gene3D" id="3.80.10.10">
    <property type="entry name" value="Ribonuclease Inhibitor"/>
    <property type="match status" value="3"/>
</dbReference>
<dbReference type="GO" id="GO:0005524">
    <property type="term" value="F:ATP binding"/>
    <property type="evidence" value="ECO:0007669"/>
    <property type="project" value="UniProtKB-KW"/>
</dbReference>
<evidence type="ECO:0000256" key="1">
    <source>
        <dbReference type="ARBA" id="ARBA00004167"/>
    </source>
</evidence>
<evidence type="ECO:0000256" key="10">
    <source>
        <dbReference type="ARBA" id="ARBA00023136"/>
    </source>
</evidence>
<dbReference type="GO" id="GO:0004672">
    <property type="term" value="F:protein kinase activity"/>
    <property type="evidence" value="ECO:0007669"/>
    <property type="project" value="InterPro"/>
</dbReference>
<evidence type="ECO:0000256" key="6">
    <source>
        <dbReference type="ARBA" id="ARBA00022737"/>
    </source>
</evidence>
<protein>
    <submittedName>
        <fullName evidence="16">Putative LRR receptor-like serine/threonine-protein kinase-like</fullName>
    </submittedName>
</protein>
<dbReference type="InterPro" id="IPR053059">
    <property type="entry name" value="Inactive_SerThr-Kinase_ABA"/>
</dbReference>
<dbReference type="PANTHER" id="PTHR48003">
    <property type="entry name" value="OS07G0626500 PROTEIN"/>
    <property type="match status" value="1"/>
</dbReference>
<dbReference type="SUPFAM" id="SSF52058">
    <property type="entry name" value="L domain-like"/>
    <property type="match status" value="2"/>
</dbReference>
<keyword evidence="3" id="KW-0433">Leucine-rich repeat</keyword>
<evidence type="ECO:0000256" key="12">
    <source>
        <dbReference type="SAM" id="MobiDB-lite"/>
    </source>
</evidence>
<comment type="subcellular location">
    <subcellularLocation>
        <location evidence="1">Membrane</location>
        <topology evidence="1">Single-pass membrane protein</topology>
    </subcellularLocation>
</comment>
<evidence type="ECO:0000256" key="4">
    <source>
        <dbReference type="ARBA" id="ARBA00022692"/>
    </source>
</evidence>
<proteinExistence type="predicted"/>
<dbReference type="FunFam" id="3.30.200.20:FF:000486">
    <property type="entry name" value="Leucine-rich repeat receptor-like protein kinase"/>
    <property type="match status" value="1"/>
</dbReference>
<dbReference type="OrthoDB" id="4062651at2759"/>
<dbReference type="Pfam" id="PF13855">
    <property type="entry name" value="LRR_8"/>
    <property type="match status" value="1"/>
</dbReference>
<feature type="region of interest" description="Disordered" evidence="12">
    <location>
        <begin position="596"/>
        <end position="661"/>
    </location>
</feature>
<evidence type="ECO:0000256" key="2">
    <source>
        <dbReference type="ARBA" id="ARBA00022553"/>
    </source>
</evidence>
<organism evidence="16 17">
    <name type="scientific">Dorcoceras hygrometricum</name>
    <dbReference type="NCBI Taxonomy" id="472368"/>
    <lineage>
        <taxon>Eukaryota</taxon>
        <taxon>Viridiplantae</taxon>
        <taxon>Streptophyta</taxon>
        <taxon>Embryophyta</taxon>
        <taxon>Tracheophyta</taxon>
        <taxon>Spermatophyta</taxon>
        <taxon>Magnoliopsida</taxon>
        <taxon>eudicotyledons</taxon>
        <taxon>Gunneridae</taxon>
        <taxon>Pentapetalae</taxon>
        <taxon>asterids</taxon>
        <taxon>lamiids</taxon>
        <taxon>Lamiales</taxon>
        <taxon>Gesneriaceae</taxon>
        <taxon>Didymocarpoideae</taxon>
        <taxon>Trichosporeae</taxon>
        <taxon>Loxocarpinae</taxon>
        <taxon>Dorcoceras</taxon>
    </lineage>
</organism>
<feature type="chain" id="PRO_5016316118" evidence="14">
    <location>
        <begin position="18"/>
        <end position="973"/>
    </location>
</feature>
<keyword evidence="4 13" id="KW-0812">Transmembrane</keyword>
<evidence type="ECO:0000256" key="5">
    <source>
        <dbReference type="ARBA" id="ARBA00022729"/>
    </source>
</evidence>
<keyword evidence="2" id="KW-0597">Phosphoprotein</keyword>
<dbReference type="Gene3D" id="3.30.200.20">
    <property type="entry name" value="Phosphorylase Kinase, domain 1"/>
    <property type="match status" value="1"/>
</dbReference>
<keyword evidence="16" id="KW-0808">Transferase</keyword>
<keyword evidence="11 16" id="KW-0675">Receptor</keyword>
<evidence type="ECO:0000256" key="14">
    <source>
        <dbReference type="SAM" id="SignalP"/>
    </source>
</evidence>
<reference evidence="16 17" key="1">
    <citation type="journal article" date="2015" name="Proc. Natl. Acad. Sci. U.S.A.">
        <title>The resurrection genome of Boea hygrometrica: A blueprint for survival of dehydration.</title>
        <authorList>
            <person name="Xiao L."/>
            <person name="Yang G."/>
            <person name="Zhang L."/>
            <person name="Yang X."/>
            <person name="Zhao S."/>
            <person name="Ji Z."/>
            <person name="Zhou Q."/>
            <person name="Hu M."/>
            <person name="Wang Y."/>
            <person name="Chen M."/>
            <person name="Xu Y."/>
            <person name="Jin H."/>
            <person name="Xiao X."/>
            <person name="Hu G."/>
            <person name="Bao F."/>
            <person name="Hu Y."/>
            <person name="Wan P."/>
            <person name="Li L."/>
            <person name="Deng X."/>
            <person name="Kuang T."/>
            <person name="Xiang C."/>
            <person name="Zhu J.K."/>
            <person name="Oliver M.J."/>
            <person name="He Y."/>
        </authorList>
    </citation>
    <scope>NUCLEOTIDE SEQUENCE [LARGE SCALE GENOMIC DNA]</scope>
    <source>
        <strain evidence="17">cv. XS01</strain>
    </source>
</reference>
<dbReference type="InterPro" id="IPR000719">
    <property type="entry name" value="Prot_kinase_dom"/>
</dbReference>
<evidence type="ECO:0000313" key="17">
    <source>
        <dbReference type="Proteomes" id="UP000250235"/>
    </source>
</evidence>
<keyword evidence="9 13" id="KW-1133">Transmembrane helix</keyword>
<dbReference type="InterPro" id="IPR001611">
    <property type="entry name" value="Leu-rich_rpt"/>
</dbReference>
<dbReference type="FunFam" id="3.80.10.10:FF:000095">
    <property type="entry name" value="LRR receptor-like serine/threonine-protein kinase GSO1"/>
    <property type="match status" value="2"/>
</dbReference>
<feature type="transmembrane region" description="Helical" evidence="13">
    <location>
        <begin position="565"/>
        <end position="585"/>
    </location>
</feature>
<keyword evidence="7" id="KW-0547">Nucleotide-binding</keyword>
<evidence type="ECO:0000256" key="11">
    <source>
        <dbReference type="ARBA" id="ARBA00023170"/>
    </source>
</evidence>
<gene>
    <name evidence="16" type="ORF">F511_19362</name>
</gene>
<dbReference type="Pfam" id="PF07714">
    <property type="entry name" value="PK_Tyr_Ser-Thr"/>
    <property type="match status" value="1"/>
</dbReference>
<dbReference type="AlphaFoldDB" id="A0A2Z7CBP0"/>
<feature type="signal peptide" evidence="14">
    <location>
        <begin position="1"/>
        <end position="17"/>
    </location>
</feature>
<keyword evidence="6" id="KW-0677">Repeat</keyword>
<evidence type="ECO:0000256" key="3">
    <source>
        <dbReference type="ARBA" id="ARBA00022614"/>
    </source>
</evidence>
<dbReference type="InterPro" id="IPR013210">
    <property type="entry name" value="LRR_N_plant-typ"/>
</dbReference>
<dbReference type="PROSITE" id="PS50011">
    <property type="entry name" value="PROTEIN_KINASE_DOM"/>
    <property type="match status" value="1"/>
</dbReference>
<dbReference type="Proteomes" id="UP000250235">
    <property type="component" value="Unassembled WGS sequence"/>
</dbReference>
<feature type="compositionally biased region" description="Basic and acidic residues" evidence="12">
    <location>
        <begin position="601"/>
        <end position="636"/>
    </location>
</feature>
<keyword evidence="8" id="KW-0067">ATP-binding</keyword>
<dbReference type="PANTHER" id="PTHR48003:SF3">
    <property type="entry name" value="LEUCINE-RICH REPEAT PROTEIN KINASE FAMILY PROTEIN"/>
    <property type="match status" value="1"/>
</dbReference>
<dbReference type="Pfam" id="PF00560">
    <property type="entry name" value="LRR_1"/>
    <property type="match status" value="4"/>
</dbReference>
<keyword evidence="10 13" id="KW-0472">Membrane</keyword>
<dbReference type="Pfam" id="PF08263">
    <property type="entry name" value="LRRNT_2"/>
    <property type="match status" value="1"/>
</dbReference>
<evidence type="ECO:0000256" key="7">
    <source>
        <dbReference type="ARBA" id="ARBA00022741"/>
    </source>
</evidence>
<dbReference type="EMBL" id="KQ997000">
    <property type="protein sequence ID" value="KZV44461.1"/>
    <property type="molecule type" value="Genomic_DNA"/>
</dbReference>
<dbReference type="InterPro" id="IPR001245">
    <property type="entry name" value="Ser-Thr/Tyr_kinase_cat_dom"/>
</dbReference>
<feature type="domain" description="Protein kinase" evidence="15">
    <location>
        <begin position="689"/>
        <end position="973"/>
    </location>
</feature>
<dbReference type="InterPro" id="IPR011009">
    <property type="entry name" value="Kinase-like_dom_sf"/>
</dbReference>
<keyword evidence="17" id="KW-1185">Reference proteome</keyword>
<keyword evidence="16" id="KW-0418">Kinase</keyword>
<keyword evidence="5 14" id="KW-0732">Signal</keyword>
<evidence type="ECO:0000313" key="16">
    <source>
        <dbReference type="EMBL" id="KZV44461.1"/>
    </source>
</evidence>